<dbReference type="PANTHER" id="PTHR33116:SF78">
    <property type="entry name" value="OS12G0587133 PROTEIN"/>
    <property type="match status" value="1"/>
</dbReference>
<reference evidence="1" key="1">
    <citation type="submission" date="2015-10" db="EMBL/GenBank/DDBJ databases">
        <authorList>
            <person name="Martinez-Garcia P.J."/>
            <person name="Crepeau M.W."/>
            <person name="Puiu D."/>
            <person name="Gonzalez-Ibeas D."/>
            <person name="Whalen J."/>
            <person name="Stevens K."/>
            <person name="Paul R."/>
            <person name="Butterfield T."/>
            <person name="Britton M."/>
            <person name="Reagan R."/>
            <person name="Chakraborty S."/>
            <person name="Walawage S.L."/>
            <person name="Vasquez-Gross H.A."/>
            <person name="Cardeno C."/>
            <person name="Famula R."/>
            <person name="Pratt K."/>
            <person name="Kuruganti S."/>
            <person name="Aradhya M.K."/>
            <person name="Leslie C.A."/>
            <person name="Dandekar A.M."/>
            <person name="Salzberg S.L."/>
            <person name="Wegrzyn J.L."/>
            <person name="Langley C.H."/>
            <person name="Neale D.B."/>
        </authorList>
    </citation>
    <scope>NUCLEOTIDE SEQUENCE</scope>
    <source>
        <tissue evidence="1">Leaves</tissue>
    </source>
</reference>
<dbReference type="AlphaFoldDB" id="A0A833UB26"/>
<gene>
    <name evidence="1" type="ORF">F2P56_029728</name>
</gene>
<dbReference type="Gramene" id="Jr13_11850_p1">
    <property type="protein sequence ID" value="cds.Jr13_11850_p1"/>
    <property type="gene ID" value="Jr13_11850"/>
</dbReference>
<proteinExistence type="predicted"/>
<name>A0A833UB26_JUGRE</name>
<reference evidence="1" key="2">
    <citation type="submission" date="2020-03" db="EMBL/GenBank/DDBJ databases">
        <title>Walnut 2.0.</title>
        <authorList>
            <person name="Marrano A."/>
            <person name="Britton M."/>
            <person name="Zimin A.V."/>
            <person name="Zaini P.A."/>
            <person name="Workman R."/>
            <person name="Puiu D."/>
            <person name="Bianco L."/>
            <person name="Allen B.J."/>
            <person name="Troggio M."/>
            <person name="Leslie C.A."/>
            <person name="Timp W."/>
            <person name="Dendekar A."/>
            <person name="Salzberg S.L."/>
            <person name="Neale D.B."/>
        </authorList>
    </citation>
    <scope>NUCLEOTIDE SEQUENCE</scope>
    <source>
        <tissue evidence="1">Leaves</tissue>
    </source>
</reference>
<dbReference type="Proteomes" id="UP000619265">
    <property type="component" value="Unassembled WGS sequence"/>
</dbReference>
<sequence>MEALNKMIEGLVDGGLLHGFSVGNSILNISHLLYANDTLIFCGAHLGQVQDLRALLLCFVVVSGLSINLAKSEIVPVGVALDVEILATTLGCKISSLPMKYLGLLLGASFKSERIWNDVVERVERRLAAWKRLYLSKSGDGSRVPF</sequence>
<evidence type="ECO:0000313" key="2">
    <source>
        <dbReference type="Proteomes" id="UP000619265"/>
    </source>
</evidence>
<dbReference type="EMBL" id="LIHL02000013">
    <property type="protein sequence ID" value="KAF5449264.1"/>
    <property type="molecule type" value="Genomic_DNA"/>
</dbReference>
<comment type="caution">
    <text evidence="1">The sequence shown here is derived from an EMBL/GenBank/DDBJ whole genome shotgun (WGS) entry which is preliminary data.</text>
</comment>
<accession>A0A833UB26</accession>
<evidence type="ECO:0000313" key="1">
    <source>
        <dbReference type="EMBL" id="KAF5449264.1"/>
    </source>
</evidence>
<protein>
    <recommendedName>
        <fullName evidence="3">Reverse transcriptase domain-containing protein</fullName>
    </recommendedName>
</protein>
<dbReference type="PANTHER" id="PTHR33116">
    <property type="entry name" value="REVERSE TRANSCRIPTASE ZINC-BINDING DOMAIN-CONTAINING PROTEIN-RELATED-RELATED"/>
    <property type="match status" value="1"/>
</dbReference>
<organism evidence="1 2">
    <name type="scientific">Juglans regia</name>
    <name type="common">English walnut</name>
    <dbReference type="NCBI Taxonomy" id="51240"/>
    <lineage>
        <taxon>Eukaryota</taxon>
        <taxon>Viridiplantae</taxon>
        <taxon>Streptophyta</taxon>
        <taxon>Embryophyta</taxon>
        <taxon>Tracheophyta</taxon>
        <taxon>Spermatophyta</taxon>
        <taxon>Magnoliopsida</taxon>
        <taxon>eudicotyledons</taxon>
        <taxon>Gunneridae</taxon>
        <taxon>Pentapetalae</taxon>
        <taxon>rosids</taxon>
        <taxon>fabids</taxon>
        <taxon>Fagales</taxon>
        <taxon>Juglandaceae</taxon>
        <taxon>Juglans</taxon>
    </lineage>
</organism>
<evidence type="ECO:0008006" key="3">
    <source>
        <dbReference type="Google" id="ProtNLM"/>
    </source>
</evidence>